<protein>
    <recommendedName>
        <fullName evidence="1">Polysaccharide pyruvyl transferase domain-containing protein</fullName>
    </recommendedName>
</protein>
<proteinExistence type="predicted"/>
<evidence type="ECO:0000313" key="2">
    <source>
        <dbReference type="EMBL" id="GLP99821.1"/>
    </source>
</evidence>
<dbReference type="PANTHER" id="PTHR36836:SF1">
    <property type="entry name" value="COLANIC ACID BIOSYNTHESIS PROTEIN WCAK"/>
    <property type="match status" value="1"/>
</dbReference>
<organism evidence="2 3">
    <name type="scientific">Methylophaga thalassica</name>
    <dbReference type="NCBI Taxonomy" id="40223"/>
    <lineage>
        <taxon>Bacteria</taxon>
        <taxon>Pseudomonadati</taxon>
        <taxon>Pseudomonadota</taxon>
        <taxon>Gammaproteobacteria</taxon>
        <taxon>Thiotrichales</taxon>
        <taxon>Piscirickettsiaceae</taxon>
        <taxon>Methylophaga</taxon>
    </lineage>
</organism>
<comment type="caution">
    <text evidence="2">The sequence shown here is derived from an EMBL/GenBank/DDBJ whole genome shotgun (WGS) entry which is preliminary data.</text>
</comment>
<dbReference type="Pfam" id="PF04230">
    <property type="entry name" value="PS_pyruv_trans"/>
    <property type="match status" value="1"/>
</dbReference>
<reference evidence="2" key="1">
    <citation type="journal article" date="2014" name="Int. J. Syst. Evol. Microbiol.">
        <title>Complete genome of a new Firmicutes species belonging to the dominant human colonic microbiota ('Ruminococcus bicirculans') reveals two chromosomes and a selective capacity to utilize plant glucans.</title>
        <authorList>
            <consortium name="NISC Comparative Sequencing Program"/>
            <person name="Wegmann U."/>
            <person name="Louis P."/>
            <person name="Goesmann A."/>
            <person name="Henrissat B."/>
            <person name="Duncan S.H."/>
            <person name="Flint H.J."/>
        </authorList>
    </citation>
    <scope>NUCLEOTIDE SEQUENCE</scope>
    <source>
        <strain evidence="2">NBRC 102424</strain>
    </source>
</reference>
<dbReference type="PANTHER" id="PTHR36836">
    <property type="entry name" value="COLANIC ACID BIOSYNTHESIS PROTEIN WCAK"/>
    <property type="match status" value="1"/>
</dbReference>
<keyword evidence="3" id="KW-1185">Reference proteome</keyword>
<evidence type="ECO:0000259" key="1">
    <source>
        <dbReference type="Pfam" id="PF04230"/>
    </source>
</evidence>
<dbReference type="Proteomes" id="UP001161423">
    <property type="component" value="Unassembled WGS sequence"/>
</dbReference>
<sequence length="344" mass="39145">MIIMSFNNRNDNFGDQLIFSLLYKELSQQTSVYLLNNKPNILSDIPVIRIRQAFKLAISARFHGETVSLLDPPCARLAPRFVKKSLSEKLKTHIIQTVWRLIGVKRCVVGISVATDLPVDTFRGYRVIGLRDKVSLEQITKLHKQATFCPDMACLMTVKKKTYRPHGTVMLSFRKDVPEIVGGTDTDLVEDCLGKLLNADANMLNKDNVKFYAQVDEDVSYNRQLALELLNQERLIVSQAQDETYYAELFADCQLVISNRLHVLLPAMLEGIPTIALVSKSHAKIVNLLESYGLEHNILFIEDVMNGDYQPIGVRNHQSILKHNYEQLLSIHEQVKDYLNLNFG</sequence>
<accession>A0ABQ5TUI4</accession>
<gene>
    <name evidence="2" type="ORF">GCM10007891_16750</name>
</gene>
<dbReference type="EMBL" id="BSND01000005">
    <property type="protein sequence ID" value="GLP99821.1"/>
    <property type="molecule type" value="Genomic_DNA"/>
</dbReference>
<reference evidence="2" key="2">
    <citation type="submission" date="2023-01" db="EMBL/GenBank/DDBJ databases">
        <title>Draft genome sequence of Methylophaga thalassica strain NBRC 102424.</title>
        <authorList>
            <person name="Sun Q."/>
            <person name="Mori K."/>
        </authorList>
    </citation>
    <scope>NUCLEOTIDE SEQUENCE</scope>
    <source>
        <strain evidence="2">NBRC 102424</strain>
    </source>
</reference>
<feature type="domain" description="Polysaccharide pyruvyl transferase" evidence="1">
    <location>
        <begin position="99"/>
        <end position="279"/>
    </location>
</feature>
<dbReference type="InterPro" id="IPR007345">
    <property type="entry name" value="Polysacch_pyruvyl_Trfase"/>
</dbReference>
<evidence type="ECO:0000313" key="3">
    <source>
        <dbReference type="Proteomes" id="UP001161423"/>
    </source>
</evidence>
<name>A0ABQ5TUI4_9GAMM</name>